<dbReference type="PANTHER" id="PTHR46758">
    <property type="entry name" value="MYND DOMAIN-CONTAINING"/>
    <property type="match status" value="1"/>
</dbReference>
<evidence type="ECO:0000313" key="7">
    <source>
        <dbReference type="Proteomes" id="UP000054018"/>
    </source>
</evidence>
<dbReference type="EMBL" id="KN833849">
    <property type="protein sequence ID" value="KIK16702.1"/>
    <property type="molecule type" value="Genomic_DNA"/>
</dbReference>
<keyword evidence="3" id="KW-0862">Zinc</keyword>
<reference evidence="7" key="2">
    <citation type="submission" date="2015-01" db="EMBL/GenBank/DDBJ databases">
        <title>Evolutionary Origins and Diversification of the Mycorrhizal Mutualists.</title>
        <authorList>
            <consortium name="DOE Joint Genome Institute"/>
            <consortium name="Mycorrhizal Genomics Consortium"/>
            <person name="Kohler A."/>
            <person name="Kuo A."/>
            <person name="Nagy L.G."/>
            <person name="Floudas D."/>
            <person name="Copeland A."/>
            <person name="Barry K.W."/>
            <person name="Cichocki N."/>
            <person name="Veneault-Fourrey C."/>
            <person name="LaButti K."/>
            <person name="Lindquist E.A."/>
            <person name="Lipzen A."/>
            <person name="Lundell T."/>
            <person name="Morin E."/>
            <person name="Murat C."/>
            <person name="Riley R."/>
            <person name="Ohm R."/>
            <person name="Sun H."/>
            <person name="Tunlid A."/>
            <person name="Henrissat B."/>
            <person name="Grigoriev I.V."/>
            <person name="Hibbett D.S."/>
            <person name="Martin F."/>
        </authorList>
    </citation>
    <scope>NUCLEOTIDE SEQUENCE [LARGE SCALE GENOMIC DNA]</scope>
    <source>
        <strain evidence="7">441</strain>
    </source>
</reference>
<sequence length="350" mass="39126">MEDENNLDAFVQFAFLHHIPEGVKVLEDAERKGRTALKRRLGNDCFDDSGQYVGNFYQVVTTRPYMRVLQAQVRLYFENGQYGKSAKTIIEMLRLCPGDNLGQRTWLGSMLLLTNRYSDALSFCQTWLDPNRPSIVPRGGAAFKAPSSTCYDTEVENKVSNFGNGAMAYNAAVAAFRVFGDGDLARQYLRIAAKINPIILTKILAKIDKPKGFNMLPRTSNGPEDAQDYLFLTQDVWMKNDVWEWANASQEARSNVIKACNNSACGAIETKVAQFKRCAACKKVVYCSQPCQRTDWSKHKPQCQQHQEVRNTIRAVCRGRTLPDSAVPTFSADFVGGGVAVTELVGFNDD</sequence>
<protein>
    <recommendedName>
        <fullName evidence="5">MYND-type domain-containing protein</fullName>
    </recommendedName>
</protein>
<evidence type="ECO:0000256" key="2">
    <source>
        <dbReference type="ARBA" id="ARBA00022771"/>
    </source>
</evidence>
<keyword evidence="1" id="KW-0479">Metal-binding</keyword>
<name>A0A0C9Z2R8_9AGAM</name>
<keyword evidence="2 4" id="KW-0863">Zinc-finger</keyword>
<dbReference type="OrthoDB" id="432970at2759"/>
<dbReference type="InterPro" id="IPR002893">
    <property type="entry name" value="Znf_MYND"/>
</dbReference>
<dbReference type="Gene3D" id="1.25.40.10">
    <property type="entry name" value="Tetratricopeptide repeat domain"/>
    <property type="match status" value="1"/>
</dbReference>
<dbReference type="SUPFAM" id="SSF144232">
    <property type="entry name" value="HIT/MYND zinc finger-like"/>
    <property type="match status" value="1"/>
</dbReference>
<reference evidence="6 7" key="1">
    <citation type="submission" date="2014-04" db="EMBL/GenBank/DDBJ databases">
        <authorList>
            <consortium name="DOE Joint Genome Institute"/>
            <person name="Kuo A."/>
            <person name="Kohler A."/>
            <person name="Costa M.D."/>
            <person name="Nagy L.G."/>
            <person name="Floudas D."/>
            <person name="Copeland A."/>
            <person name="Barry K.W."/>
            <person name="Cichocki N."/>
            <person name="Veneault-Fourrey C."/>
            <person name="LaButti K."/>
            <person name="Lindquist E.A."/>
            <person name="Lipzen A."/>
            <person name="Lundell T."/>
            <person name="Morin E."/>
            <person name="Murat C."/>
            <person name="Sun H."/>
            <person name="Tunlid A."/>
            <person name="Henrissat B."/>
            <person name="Grigoriev I.V."/>
            <person name="Hibbett D.S."/>
            <person name="Martin F."/>
            <person name="Nordberg H.P."/>
            <person name="Cantor M.N."/>
            <person name="Hua S.X."/>
        </authorList>
    </citation>
    <scope>NUCLEOTIDE SEQUENCE [LARGE SCALE GENOMIC DNA]</scope>
    <source>
        <strain evidence="6 7">441</strain>
    </source>
</reference>
<dbReference type="InterPro" id="IPR044508">
    <property type="entry name" value="At5g50450/At1g67340-like"/>
</dbReference>
<proteinExistence type="predicted"/>
<keyword evidence="7" id="KW-1185">Reference proteome</keyword>
<dbReference type="GO" id="GO:0008270">
    <property type="term" value="F:zinc ion binding"/>
    <property type="evidence" value="ECO:0007669"/>
    <property type="project" value="UniProtKB-KW"/>
</dbReference>
<dbReference type="HOGENOM" id="CLU_690917_0_0_1"/>
<evidence type="ECO:0000256" key="3">
    <source>
        <dbReference type="ARBA" id="ARBA00022833"/>
    </source>
</evidence>
<feature type="domain" description="MYND-type" evidence="5">
    <location>
        <begin position="262"/>
        <end position="303"/>
    </location>
</feature>
<evidence type="ECO:0000256" key="4">
    <source>
        <dbReference type="PROSITE-ProRule" id="PRU00134"/>
    </source>
</evidence>
<dbReference type="PROSITE" id="PS50865">
    <property type="entry name" value="ZF_MYND_2"/>
    <property type="match status" value="1"/>
</dbReference>
<dbReference type="SUPFAM" id="SSF48452">
    <property type="entry name" value="TPR-like"/>
    <property type="match status" value="1"/>
</dbReference>
<evidence type="ECO:0000313" key="6">
    <source>
        <dbReference type="EMBL" id="KIK16702.1"/>
    </source>
</evidence>
<gene>
    <name evidence="6" type="ORF">PISMIDRAFT_686068</name>
</gene>
<accession>A0A0C9Z2R8</accession>
<dbReference type="STRING" id="765257.A0A0C9Z2R8"/>
<evidence type="ECO:0000256" key="1">
    <source>
        <dbReference type="ARBA" id="ARBA00022723"/>
    </source>
</evidence>
<dbReference type="Pfam" id="PF01753">
    <property type="entry name" value="zf-MYND"/>
    <property type="match status" value="1"/>
</dbReference>
<organism evidence="6 7">
    <name type="scientific">Pisolithus microcarpus 441</name>
    <dbReference type="NCBI Taxonomy" id="765257"/>
    <lineage>
        <taxon>Eukaryota</taxon>
        <taxon>Fungi</taxon>
        <taxon>Dikarya</taxon>
        <taxon>Basidiomycota</taxon>
        <taxon>Agaricomycotina</taxon>
        <taxon>Agaricomycetes</taxon>
        <taxon>Agaricomycetidae</taxon>
        <taxon>Boletales</taxon>
        <taxon>Sclerodermatineae</taxon>
        <taxon>Pisolithaceae</taxon>
        <taxon>Pisolithus</taxon>
    </lineage>
</organism>
<dbReference type="InterPro" id="IPR011990">
    <property type="entry name" value="TPR-like_helical_dom_sf"/>
</dbReference>
<dbReference type="AlphaFoldDB" id="A0A0C9Z2R8"/>
<dbReference type="PANTHER" id="PTHR46758:SF2">
    <property type="entry name" value="OJ1485_B09.11 PROTEIN"/>
    <property type="match status" value="1"/>
</dbReference>
<dbReference type="Proteomes" id="UP000054018">
    <property type="component" value="Unassembled WGS sequence"/>
</dbReference>
<evidence type="ECO:0000259" key="5">
    <source>
        <dbReference type="PROSITE" id="PS50865"/>
    </source>
</evidence>
<dbReference type="Gene3D" id="6.10.140.2220">
    <property type="match status" value="1"/>
</dbReference>